<dbReference type="PROSITE" id="PS51379">
    <property type="entry name" value="4FE4S_FER_2"/>
    <property type="match status" value="2"/>
</dbReference>
<evidence type="ECO:0000256" key="5">
    <source>
        <dbReference type="ARBA" id="ARBA00023014"/>
    </source>
</evidence>
<dbReference type="SMART" id="SM00928">
    <property type="entry name" value="NADH_4Fe-4S"/>
    <property type="match status" value="1"/>
</dbReference>
<dbReference type="InterPro" id="IPR017896">
    <property type="entry name" value="4Fe4S_Fe-S-bd"/>
</dbReference>
<dbReference type="SUPFAM" id="SSF142984">
    <property type="entry name" value="Nqo1 middle domain-like"/>
    <property type="match status" value="1"/>
</dbReference>
<dbReference type="PIR" id="F69073">
    <property type="entry name" value="F69073"/>
</dbReference>
<dbReference type="PaxDb" id="187420-MTH_1549"/>
<dbReference type="Gene3D" id="1.20.1440.230">
    <property type="entry name" value="NADH-ubiquinone oxidoreductase 51kDa subunit, iron-sulphur binding domain"/>
    <property type="match status" value="1"/>
</dbReference>
<accession>O27592</accession>
<dbReference type="STRING" id="187420.MTH_1549"/>
<dbReference type="Pfam" id="PF13237">
    <property type="entry name" value="Fer4_10"/>
    <property type="match status" value="1"/>
</dbReference>
<dbReference type="Gene3D" id="3.30.70.20">
    <property type="match status" value="1"/>
</dbReference>
<dbReference type="FunFam" id="3.40.50.11540:FF:000001">
    <property type="entry name" value="NADH dehydrogenase [ubiquinone] flavoprotein 1, mitochondrial"/>
    <property type="match status" value="1"/>
</dbReference>
<evidence type="ECO:0000259" key="6">
    <source>
        <dbReference type="PROSITE" id="PS51379"/>
    </source>
</evidence>
<dbReference type="InterPro" id="IPR001949">
    <property type="entry name" value="NADH-UbQ_OxRdtase_51kDa_CS"/>
</dbReference>
<dbReference type="Pfam" id="PF10531">
    <property type="entry name" value="SLBB"/>
    <property type="match status" value="1"/>
</dbReference>
<dbReference type="GO" id="GO:0010181">
    <property type="term" value="F:FMN binding"/>
    <property type="evidence" value="ECO:0007669"/>
    <property type="project" value="InterPro"/>
</dbReference>
<dbReference type="Gene3D" id="3.40.50.11540">
    <property type="entry name" value="NADH-ubiquinone oxidoreductase 51kDa subunit"/>
    <property type="match status" value="1"/>
</dbReference>
<dbReference type="InterPro" id="IPR011538">
    <property type="entry name" value="Nuo51_FMN-bd"/>
</dbReference>
<dbReference type="PANTHER" id="PTHR43578">
    <property type="entry name" value="NADH-QUINONE OXIDOREDUCTASE SUBUNIT F"/>
    <property type="match status" value="1"/>
</dbReference>
<dbReference type="InterPro" id="IPR037225">
    <property type="entry name" value="Nuo51_FMN-bd_sf"/>
</dbReference>
<dbReference type="SUPFAM" id="SSF52833">
    <property type="entry name" value="Thioredoxin-like"/>
    <property type="match status" value="1"/>
</dbReference>
<keyword evidence="2" id="KW-0004">4Fe-4S</keyword>
<dbReference type="KEGG" id="mth:MTH_1549"/>
<comment type="similarity">
    <text evidence="1">Belongs to the complex I 51 kDa subunit family.</text>
</comment>
<evidence type="ECO:0000256" key="4">
    <source>
        <dbReference type="ARBA" id="ARBA00023004"/>
    </source>
</evidence>
<dbReference type="RefSeq" id="WP_010877158.1">
    <property type="nucleotide sequence ID" value="NC_000916.1"/>
</dbReference>
<keyword evidence="8" id="KW-1185">Reference proteome</keyword>
<dbReference type="PANTHER" id="PTHR43578:SF3">
    <property type="entry name" value="NADH-QUINONE OXIDOREDUCTASE SUBUNIT F"/>
    <property type="match status" value="1"/>
</dbReference>
<dbReference type="GO" id="GO:0051539">
    <property type="term" value="F:4 iron, 4 sulfur cluster binding"/>
    <property type="evidence" value="ECO:0007669"/>
    <property type="project" value="UniProtKB-KW"/>
</dbReference>
<dbReference type="Proteomes" id="UP000005223">
    <property type="component" value="Chromosome"/>
</dbReference>
<dbReference type="GO" id="GO:0046872">
    <property type="term" value="F:metal ion binding"/>
    <property type="evidence" value="ECO:0007669"/>
    <property type="project" value="UniProtKB-KW"/>
</dbReference>
<dbReference type="Pfam" id="PF10589">
    <property type="entry name" value="NADH_4Fe-4S"/>
    <property type="match status" value="1"/>
</dbReference>
<dbReference type="CDD" id="cd02980">
    <property type="entry name" value="TRX_Fd_family"/>
    <property type="match status" value="1"/>
</dbReference>
<dbReference type="GeneID" id="1471818"/>
<dbReference type="Gene3D" id="3.10.20.600">
    <property type="match status" value="1"/>
</dbReference>
<dbReference type="SUPFAM" id="SSF54862">
    <property type="entry name" value="4Fe-4S ferredoxins"/>
    <property type="match status" value="1"/>
</dbReference>
<dbReference type="PROSITE" id="PS00198">
    <property type="entry name" value="4FE4S_FER_1"/>
    <property type="match status" value="1"/>
</dbReference>
<dbReference type="SUPFAM" id="SSF142019">
    <property type="entry name" value="Nqo1 FMN-binding domain-like"/>
    <property type="match status" value="1"/>
</dbReference>
<evidence type="ECO:0000313" key="8">
    <source>
        <dbReference type="Proteomes" id="UP000005223"/>
    </source>
</evidence>
<gene>
    <name evidence="7" type="ordered locus">MTH_1549</name>
</gene>
<evidence type="ECO:0000256" key="1">
    <source>
        <dbReference type="ARBA" id="ARBA00007523"/>
    </source>
</evidence>
<reference evidence="7 8" key="1">
    <citation type="journal article" date="1997" name="J. Bacteriol.">
        <title>Complete genome sequence of Methanobacterium thermoautotrophicum deltaH: functional analysis and comparative genomics.</title>
        <authorList>
            <person name="Smith D.R."/>
            <person name="Doucette-Stamm L.A."/>
            <person name="Deloughery C."/>
            <person name="Lee H.-M."/>
            <person name="Dubois J."/>
            <person name="Aldredge T."/>
            <person name="Bashirzadeh R."/>
            <person name="Blakely D."/>
            <person name="Cook R."/>
            <person name="Gilbert K."/>
            <person name="Harrison D."/>
            <person name="Hoang L."/>
            <person name="Keagle P."/>
            <person name="Lumm W."/>
            <person name="Pothier B."/>
            <person name="Qiu D."/>
            <person name="Spadafora R."/>
            <person name="Vicare R."/>
            <person name="Wang Y."/>
            <person name="Wierzbowski J."/>
            <person name="Gibson R."/>
            <person name="Jiwani N."/>
            <person name="Caruso A."/>
            <person name="Bush D."/>
            <person name="Safer H."/>
            <person name="Patwell D."/>
            <person name="Prabhakar S."/>
            <person name="McDougall S."/>
            <person name="Shimer G."/>
            <person name="Goyal A."/>
            <person name="Pietrovski S."/>
            <person name="Church G.M."/>
            <person name="Daniels C.J."/>
            <person name="Mao J.-i."/>
            <person name="Rice P."/>
            <person name="Nolling J."/>
            <person name="Reeve J.N."/>
        </authorList>
    </citation>
    <scope>NUCLEOTIDE SEQUENCE [LARGE SCALE GENOMIC DNA]</scope>
    <source>
        <strain evidence="8">ATCC 29096 / DSM 1053 / JCM 10044 / NBRC 100330 / Delta H</strain>
    </source>
</reference>
<evidence type="ECO:0000256" key="2">
    <source>
        <dbReference type="ARBA" id="ARBA00022485"/>
    </source>
</evidence>
<feature type="domain" description="4Fe-4S ferredoxin-type" evidence="6">
    <location>
        <begin position="584"/>
        <end position="613"/>
    </location>
</feature>
<dbReference type="InterPro" id="IPR037207">
    <property type="entry name" value="Nuop51_4Fe4S-bd_sf"/>
</dbReference>
<dbReference type="GO" id="GO:0008137">
    <property type="term" value="F:NADH dehydrogenase (ubiquinone) activity"/>
    <property type="evidence" value="ECO:0007669"/>
    <property type="project" value="InterPro"/>
</dbReference>
<dbReference type="GO" id="GO:0016491">
    <property type="term" value="F:oxidoreductase activity"/>
    <property type="evidence" value="ECO:0007669"/>
    <property type="project" value="UniProtKB-ARBA"/>
</dbReference>
<sequence>MIEKIAGASLKEYMSLFRGEPTIFIGSATCGRSAGAQKIEEIMGQRAAELSVECRMIHTGCMGLCYAEPMVVVFNGDSRGYIYGPVNRKLAKRIIQEHIVEGREVEPIGYVDIAFNGDSFEPVYALEFMEGQSRRILRRCGLIDPENMGHYLATGGYRGLMRALEMEPDEVIEEVKDSGLRGRGGAGFPTWLKWSLCRQEASEVKYLICNADEGDPGAFMNRSLIEGDPHALLEGILIASYAVGAREAYIYCRAEYPLALERLRVAISDLRNLGLLGKDILGSGFDLDIKIKEGAGAFVCGEETALISSIEGKRGMPRTRPPFPTTRGLWGKPTVINNVETLAAVSMIMQHGADYFNSLGTPESRGTKTFSLVGDVRRTGLIEVPLGTTLREVIFDIGGGVVDGELKAVQIGGPSGGCLPAELIDTGIDYDSLTSAGAIMGSGGLVVLSDRTCMVELARYFLEFTQRESCGKCVPCRVGTRQMLMILNDIVEGSGRPEDPDILRDVAESVRAASLCGLGQTSPNPVLTTLRYFEDEYHDHIKGRCTAAACSELMHYMIDPEKCDGCMACIKTCPAEAINGSRDEVHVIDQDGCLKCGSCLDICKRDAVRRVPGAYRQGTYSARIPEKDGW</sequence>
<name>O27592_METTH</name>
<dbReference type="Gene3D" id="3.40.30.10">
    <property type="entry name" value="Glutaredoxin"/>
    <property type="match status" value="1"/>
</dbReference>
<dbReference type="InterPro" id="IPR019575">
    <property type="entry name" value="Nuop51_4Fe4S-bd"/>
</dbReference>
<dbReference type="Pfam" id="PF01512">
    <property type="entry name" value="Complex1_51K"/>
    <property type="match status" value="1"/>
</dbReference>
<dbReference type="EnsemblBacteria" id="AAB86023">
    <property type="protein sequence ID" value="AAB86023"/>
    <property type="gene ID" value="MTH_1549"/>
</dbReference>
<dbReference type="Gene3D" id="6.10.250.1450">
    <property type="match status" value="1"/>
</dbReference>
<dbReference type="InterPro" id="IPR036249">
    <property type="entry name" value="Thioredoxin-like_sf"/>
</dbReference>
<evidence type="ECO:0000313" key="7">
    <source>
        <dbReference type="EMBL" id="AAB86023.1"/>
    </source>
</evidence>
<proteinExistence type="inferred from homology"/>
<evidence type="ECO:0000256" key="3">
    <source>
        <dbReference type="ARBA" id="ARBA00022723"/>
    </source>
</evidence>
<dbReference type="PROSITE" id="PS00645">
    <property type="entry name" value="COMPLEX1_51K_2"/>
    <property type="match status" value="1"/>
</dbReference>
<feature type="domain" description="4Fe-4S ferredoxin-type" evidence="6">
    <location>
        <begin position="554"/>
        <end position="583"/>
    </location>
</feature>
<dbReference type="FunFam" id="1.20.1440.230:FF:000001">
    <property type="entry name" value="Mitochondrial NADH dehydrogenase flavoprotein 1"/>
    <property type="match status" value="1"/>
</dbReference>
<dbReference type="InterPro" id="IPR017900">
    <property type="entry name" value="4Fe4S_Fe_S_CS"/>
</dbReference>
<dbReference type="HOGENOM" id="CLU_014881_3_2_2"/>
<keyword evidence="5" id="KW-0411">Iron-sulfur</keyword>
<dbReference type="InParanoid" id="O27592"/>
<keyword evidence="3" id="KW-0479">Metal-binding</keyword>
<protein>
    <submittedName>
        <fullName evidence="7">NADP-reducing hydrogenase, subunit C</fullName>
    </submittedName>
</protein>
<keyword evidence="4" id="KW-0408">Iron</keyword>
<dbReference type="SUPFAM" id="SSF140490">
    <property type="entry name" value="Nqo1C-terminal domain-like"/>
    <property type="match status" value="1"/>
</dbReference>
<dbReference type="EMBL" id="AE000666">
    <property type="protein sequence ID" value="AAB86023.1"/>
    <property type="molecule type" value="Genomic_DNA"/>
</dbReference>
<organism evidence="7 8">
    <name type="scientific">Methanothermobacter thermautotrophicus (strain ATCC 29096 / DSM 1053 / JCM 10044 / NBRC 100330 / Delta H)</name>
    <name type="common">Methanobacterium thermoautotrophicum</name>
    <dbReference type="NCBI Taxonomy" id="187420"/>
    <lineage>
        <taxon>Archaea</taxon>
        <taxon>Methanobacteriati</taxon>
        <taxon>Methanobacteriota</taxon>
        <taxon>Methanomada group</taxon>
        <taxon>Methanobacteria</taxon>
        <taxon>Methanobacteriales</taxon>
        <taxon>Methanobacteriaceae</taxon>
        <taxon>Methanothermobacter</taxon>
    </lineage>
</organism>
<dbReference type="InterPro" id="IPR019554">
    <property type="entry name" value="Soluble_ligand-bd"/>
</dbReference>
<dbReference type="AlphaFoldDB" id="O27592"/>